<gene>
    <name evidence="1" type="ORF">RchiOBHm_Chr1g0334741</name>
</gene>
<keyword evidence="2" id="KW-1185">Reference proteome</keyword>
<dbReference type="AlphaFoldDB" id="A0A2P6SCC8"/>
<organism evidence="1 2">
    <name type="scientific">Rosa chinensis</name>
    <name type="common">China rose</name>
    <dbReference type="NCBI Taxonomy" id="74649"/>
    <lineage>
        <taxon>Eukaryota</taxon>
        <taxon>Viridiplantae</taxon>
        <taxon>Streptophyta</taxon>
        <taxon>Embryophyta</taxon>
        <taxon>Tracheophyta</taxon>
        <taxon>Spermatophyta</taxon>
        <taxon>Magnoliopsida</taxon>
        <taxon>eudicotyledons</taxon>
        <taxon>Gunneridae</taxon>
        <taxon>Pentapetalae</taxon>
        <taxon>rosids</taxon>
        <taxon>fabids</taxon>
        <taxon>Rosales</taxon>
        <taxon>Rosaceae</taxon>
        <taxon>Rosoideae</taxon>
        <taxon>Rosoideae incertae sedis</taxon>
        <taxon>Rosa</taxon>
    </lineage>
</organism>
<evidence type="ECO:0000313" key="2">
    <source>
        <dbReference type="Proteomes" id="UP000238479"/>
    </source>
</evidence>
<evidence type="ECO:0000313" key="1">
    <source>
        <dbReference type="EMBL" id="PRQ56343.1"/>
    </source>
</evidence>
<dbReference type="Proteomes" id="UP000238479">
    <property type="component" value="Chromosome 1"/>
</dbReference>
<comment type="caution">
    <text evidence="1">The sequence shown here is derived from an EMBL/GenBank/DDBJ whole genome shotgun (WGS) entry which is preliminary data.</text>
</comment>
<dbReference type="EMBL" id="PDCK01000039">
    <property type="protein sequence ID" value="PRQ56343.1"/>
    <property type="molecule type" value="Genomic_DNA"/>
</dbReference>
<dbReference type="Gramene" id="PRQ56343">
    <property type="protein sequence ID" value="PRQ56343"/>
    <property type="gene ID" value="RchiOBHm_Chr1g0334741"/>
</dbReference>
<accession>A0A2P6SCC8</accession>
<name>A0A2P6SCC8_ROSCH</name>
<protein>
    <submittedName>
        <fullName evidence="1">Uncharacterized protein</fullName>
    </submittedName>
</protein>
<reference evidence="1 2" key="1">
    <citation type="journal article" date="2018" name="Nat. Genet.">
        <title>The Rosa genome provides new insights in the design of modern roses.</title>
        <authorList>
            <person name="Bendahmane M."/>
        </authorList>
    </citation>
    <scope>NUCLEOTIDE SEQUENCE [LARGE SCALE GENOMIC DNA]</scope>
    <source>
        <strain evidence="2">cv. Old Blush</strain>
    </source>
</reference>
<proteinExistence type="predicted"/>
<sequence length="89" mass="10539">MLLSLLFCKELGRTKRREGKEKREKVWNTPHDLRFSLSVSHLAPPYITSEPPSPLRENVIKHHACLFRQDLENWRCIVCFFSDCRTRIG</sequence>